<dbReference type="Proteomes" id="UP001268819">
    <property type="component" value="Unassembled WGS sequence"/>
</dbReference>
<sequence>MGGVGKTSLITHWAHRVRERFSDGDLYVDLRGYHVERPVNPEDALEHVLRALDVPSERLPGGVDARAALWRSLVYRRRMLLLLDNASSAQQVRPLLPGTPTCRVVITSRSDLAGLATKNGAHRMPLDVMPPDRAADLLREVVGAERIDAEPAAVSSLIEYCGHLPLALRIAAERLANDDGARVADLVAELAEERERLDVLATPGDETATVRAVFSWSYRALDDPVARAYRLLGLTRGADIGLSAAAALIGAGEGRTRRLLAELTSVHLLAERDRRYQLHDLLRLHAAECAESDEDEEGRREAVRRLLTWYAHATAAAVHEIIPFFSQIPIDLPDPVGVVPDFADRAAALAWGDAERPNLVAAISQAARLGEHRAAWQLAVLIFGLMLVRKPHRDWVTTHEVGIDSARACGEVAAEAWLRTSAAIAERELLRFERALEHLETALVRWREDGTRWGIAWTLRDTGATYHAMGRSSEAIPVFRQALAMHLEDADTWGEATALAGLAKAHVRTGEVDLALTEARRALEIRREHDDRRNIGNALNDVAAVLIAAGEFDQAAEHAGQALRVLTEADYWNGCAVSHEILGDALAGRGQAEEAGAEWAAAARLYESLGDPRGDELRARLGG</sequence>
<keyword evidence="1" id="KW-0802">TPR repeat</keyword>
<dbReference type="Gene3D" id="3.40.50.300">
    <property type="entry name" value="P-loop containing nucleotide triphosphate hydrolases"/>
    <property type="match status" value="1"/>
</dbReference>
<dbReference type="EMBL" id="JAVDSG010000001">
    <property type="protein sequence ID" value="MDR6592079.1"/>
    <property type="molecule type" value="Genomic_DNA"/>
</dbReference>
<evidence type="ECO:0000313" key="3">
    <source>
        <dbReference type="EMBL" id="MDR6592079.1"/>
    </source>
</evidence>
<evidence type="ECO:0000256" key="1">
    <source>
        <dbReference type="PROSITE-ProRule" id="PRU00339"/>
    </source>
</evidence>
<reference evidence="3 4" key="1">
    <citation type="submission" date="2023-07" db="EMBL/GenBank/DDBJ databases">
        <title>Sequencing the genomes of 1000 actinobacteria strains.</title>
        <authorList>
            <person name="Klenk H.-P."/>
        </authorList>
    </citation>
    <scope>NUCLEOTIDE SEQUENCE [LARGE SCALE GENOMIC DNA]</scope>
    <source>
        <strain evidence="3 4">DSM 43749</strain>
    </source>
</reference>
<name>A0ABU1PQA5_9PSEU</name>
<protein>
    <submittedName>
        <fullName evidence="3">Tetratricopeptide (TPR) repeat protein</fullName>
    </submittedName>
</protein>
<dbReference type="SUPFAM" id="SSF52540">
    <property type="entry name" value="P-loop containing nucleoside triphosphate hydrolases"/>
    <property type="match status" value="1"/>
</dbReference>
<evidence type="ECO:0000313" key="4">
    <source>
        <dbReference type="Proteomes" id="UP001268819"/>
    </source>
</evidence>
<dbReference type="SUPFAM" id="SSF48452">
    <property type="entry name" value="TPR-like"/>
    <property type="match status" value="1"/>
</dbReference>
<organism evidence="3 4">
    <name type="scientific">Saccharothrix longispora</name>
    <dbReference type="NCBI Taxonomy" id="33920"/>
    <lineage>
        <taxon>Bacteria</taxon>
        <taxon>Bacillati</taxon>
        <taxon>Actinomycetota</taxon>
        <taxon>Actinomycetes</taxon>
        <taxon>Pseudonocardiales</taxon>
        <taxon>Pseudonocardiaceae</taxon>
        <taxon>Saccharothrix</taxon>
    </lineage>
</organism>
<dbReference type="PANTHER" id="PTHR47691">
    <property type="entry name" value="REGULATOR-RELATED"/>
    <property type="match status" value="1"/>
</dbReference>
<dbReference type="InterPro" id="IPR019734">
    <property type="entry name" value="TPR_rpt"/>
</dbReference>
<keyword evidence="4" id="KW-1185">Reference proteome</keyword>
<dbReference type="InterPro" id="IPR027417">
    <property type="entry name" value="P-loop_NTPase"/>
</dbReference>
<evidence type="ECO:0000256" key="2">
    <source>
        <dbReference type="SAM" id="Coils"/>
    </source>
</evidence>
<dbReference type="PANTHER" id="PTHR47691:SF3">
    <property type="entry name" value="HTH-TYPE TRANSCRIPTIONAL REGULATOR RV0890C-RELATED"/>
    <property type="match status" value="1"/>
</dbReference>
<proteinExistence type="predicted"/>
<feature type="coiled-coil region" evidence="2">
    <location>
        <begin position="422"/>
        <end position="449"/>
    </location>
</feature>
<gene>
    <name evidence="3" type="ORF">J2S66_000463</name>
</gene>
<comment type="caution">
    <text evidence="3">The sequence shown here is derived from an EMBL/GenBank/DDBJ whole genome shotgun (WGS) entry which is preliminary data.</text>
</comment>
<dbReference type="Gene3D" id="1.25.40.10">
    <property type="entry name" value="Tetratricopeptide repeat domain"/>
    <property type="match status" value="1"/>
</dbReference>
<feature type="repeat" description="TPR" evidence="1">
    <location>
        <begin position="456"/>
        <end position="489"/>
    </location>
</feature>
<keyword evidence="2" id="KW-0175">Coiled coil</keyword>
<dbReference type="PROSITE" id="PS50005">
    <property type="entry name" value="TPR"/>
    <property type="match status" value="1"/>
</dbReference>
<dbReference type="Pfam" id="PF13424">
    <property type="entry name" value="TPR_12"/>
    <property type="match status" value="2"/>
</dbReference>
<dbReference type="InterPro" id="IPR011990">
    <property type="entry name" value="TPR-like_helical_dom_sf"/>
</dbReference>
<dbReference type="SMART" id="SM00028">
    <property type="entry name" value="TPR"/>
    <property type="match status" value="4"/>
</dbReference>
<accession>A0ABU1PQA5</accession>